<comment type="similarity">
    <text evidence="4">Belongs to the cysteine synthase/cystathionine beta-synthase family.</text>
</comment>
<dbReference type="GO" id="GO:0006535">
    <property type="term" value="P:cysteine biosynthetic process from serine"/>
    <property type="evidence" value="ECO:0007669"/>
    <property type="project" value="InterPro"/>
</dbReference>
<gene>
    <name evidence="21" type="ORF">Dthio_PD3104</name>
</gene>
<comment type="cofactor">
    <cofactor evidence="1 17">
        <name>pyridoxal 5'-phosphate</name>
        <dbReference type="ChEBI" id="CHEBI:597326"/>
    </cofactor>
</comment>
<accession>D6SLW4</accession>
<dbReference type="EC" id="2.5.1.47" evidence="5"/>
<dbReference type="EMBL" id="ACJN02000001">
    <property type="protein sequence ID" value="EFI35675.1"/>
    <property type="molecule type" value="Genomic_DNA"/>
</dbReference>
<dbReference type="InterPro" id="IPR005856">
    <property type="entry name" value="Cys_synth"/>
</dbReference>
<evidence type="ECO:0000256" key="5">
    <source>
        <dbReference type="ARBA" id="ARBA00012681"/>
    </source>
</evidence>
<keyword evidence="8" id="KW-0808">Transferase</keyword>
<dbReference type="Gene3D" id="3.40.50.620">
    <property type="entry name" value="HUPs"/>
    <property type="match status" value="1"/>
</dbReference>
<comment type="pathway">
    <text evidence="3">Amino-acid biosynthesis; L-cysteine biosynthesis; L-cysteine from L-serine: step 2/2.</text>
</comment>
<dbReference type="InterPro" id="IPR001216">
    <property type="entry name" value="P-phosphate_BS"/>
</dbReference>
<keyword evidence="22" id="KW-1185">Reference proteome</keyword>
<feature type="binding site" evidence="17">
    <location>
        <begin position="176"/>
        <end position="180"/>
    </location>
    <ligand>
        <name>pyridoxal 5'-phosphate</name>
        <dbReference type="ChEBI" id="CHEBI:597326"/>
    </ligand>
</feature>
<dbReference type="SUPFAM" id="SSF47323">
    <property type="entry name" value="Anticodon-binding domain of a subclass of class I aminoacyl-tRNA synthetases"/>
    <property type="match status" value="1"/>
</dbReference>
<keyword evidence="12" id="KW-0067">ATP-binding</keyword>
<dbReference type="CDD" id="cd01561">
    <property type="entry name" value="CBS_like"/>
    <property type="match status" value="1"/>
</dbReference>
<protein>
    <recommendedName>
        <fullName evidence="5">cysteine synthase</fullName>
        <ecNumber evidence="5">2.5.1.47</ecNumber>
    </recommendedName>
</protein>
<evidence type="ECO:0000256" key="10">
    <source>
        <dbReference type="ARBA" id="ARBA00022741"/>
    </source>
</evidence>
<evidence type="ECO:0000313" key="21">
    <source>
        <dbReference type="EMBL" id="EFI35675.1"/>
    </source>
</evidence>
<dbReference type="InterPro" id="IPR001926">
    <property type="entry name" value="TrpB-like_PALP"/>
</dbReference>
<evidence type="ECO:0000256" key="17">
    <source>
        <dbReference type="PIRSR" id="PIRSR605856-50"/>
    </source>
</evidence>
<organism evidence="21 22">
    <name type="scientific">Desulfonatronospira thiodismutans ASO3-1</name>
    <dbReference type="NCBI Taxonomy" id="555779"/>
    <lineage>
        <taxon>Bacteria</taxon>
        <taxon>Pseudomonadati</taxon>
        <taxon>Thermodesulfobacteriota</taxon>
        <taxon>Desulfovibrionia</taxon>
        <taxon>Desulfovibrionales</taxon>
        <taxon>Desulfonatronovibrionaceae</taxon>
        <taxon>Desulfonatronospira</taxon>
    </lineage>
</organism>
<dbReference type="Gene3D" id="1.20.120.1910">
    <property type="entry name" value="Cysteine-tRNA ligase, C-terminal anti-codon recognition domain"/>
    <property type="match status" value="1"/>
</dbReference>
<dbReference type="GO" id="GO:0004812">
    <property type="term" value="F:aminoacyl-tRNA ligase activity"/>
    <property type="evidence" value="ECO:0007669"/>
    <property type="project" value="UniProtKB-KW"/>
</dbReference>
<sequence>MSDLLSLIGNTPLVEIKALSPNPGVTILAKLEMSNPGGSVKDRVALAMIERAEKFEGLGPGKTVIEATSGNTGIGLAMVCALKKYPIKLIMPASASEERKMIMRAYGAEIVLTPGHLSTDGAIEEAYRLARDFPEKYVLMDQFNNPASIEAHYHTTGPEIWEQTGGSVTHVAACLGTTGTIMGITRRMRELNPEVRCIGIEPYAGHKIQGLKNMQESYPPGIYSKKALDRIIHVRDDDAWAMCRELARKEGIFVGMSSGAAMAGVQQLAREMQEGVLVTILPDGGERYLSTPLYSIPELDGIKIYDLQKRKKAVLQCSGKKPGIFTPGPRTNFFQDPDFWRRAVFLDVLCRRLAQKGHDPNPVAAVADFDDRTLECMREKGVSREDFSRETLDSIRDLAGRIKLNRNFNFLPAAGSLDTGIEMCNKLLSRGLAYEKLRCVYFDVGRDRDYGLLAGIDPEKIISGKTVDLEDYVKDSPRDFTLLKRASLKDLKEENVLKTKWGNVRPSWYLQMAAVAAENAGHLDLVMAGEAHLFPHLDNLLSIWKGSTSLRPQCWSLALPVHHQEKGEPLPGIQEMAREMGGFHPLRMWLMSVSYHRPLMFSPKNLEMWVKNWKRLQELMGKLKICARGTRPDKETGSEVEKQCRELGPALSGCLDDDLALYKFWPQLFEFCRKMQKLLDENLMDVRDAGSCLHHLQGLDSILKIIDWQALPLAENEYPVQISELLQARARAKEAKDFVAADELRDRALSSGFRLVDTRDGTRVYPAGSKENTEEK</sequence>
<keyword evidence="14" id="KW-0030">Aminoacyl-tRNA synthetase</keyword>
<dbReference type="Proteomes" id="UP000005496">
    <property type="component" value="Unassembled WGS sequence"/>
</dbReference>
<evidence type="ECO:0000256" key="11">
    <source>
        <dbReference type="ARBA" id="ARBA00022833"/>
    </source>
</evidence>
<feature type="binding site" evidence="17">
    <location>
        <position position="71"/>
    </location>
    <ligand>
        <name>pyridoxal 5'-phosphate</name>
        <dbReference type="ChEBI" id="CHEBI:597326"/>
    </ligand>
</feature>
<dbReference type="SUPFAM" id="SSF53686">
    <property type="entry name" value="Tryptophan synthase beta subunit-like PLP-dependent enzymes"/>
    <property type="match status" value="1"/>
</dbReference>
<keyword evidence="13 17" id="KW-0663">Pyridoxal phosphate</keyword>
<name>D6SLW4_9BACT</name>
<dbReference type="Gene3D" id="3.40.50.1100">
    <property type="match status" value="2"/>
</dbReference>
<evidence type="ECO:0000256" key="16">
    <source>
        <dbReference type="ARBA" id="ARBA00047931"/>
    </source>
</evidence>
<feature type="modified residue" description="N6-(pyridoxal phosphate)lysine" evidence="18">
    <location>
        <position position="41"/>
    </location>
</feature>
<keyword evidence="7" id="KW-0028">Amino-acid biosynthesis</keyword>
<dbReference type="InterPro" id="IPR036052">
    <property type="entry name" value="TrpB-like_PALP_sf"/>
</dbReference>
<evidence type="ECO:0000256" key="13">
    <source>
        <dbReference type="ARBA" id="ARBA00022898"/>
    </source>
</evidence>
<dbReference type="GO" id="GO:0046872">
    <property type="term" value="F:metal ion binding"/>
    <property type="evidence" value="ECO:0007669"/>
    <property type="project" value="UniProtKB-KW"/>
</dbReference>
<dbReference type="eggNOG" id="COG0215">
    <property type="taxonomic scope" value="Bacteria"/>
</dbReference>
<feature type="binding site" evidence="17">
    <location>
        <position position="257"/>
    </location>
    <ligand>
        <name>pyridoxal 5'-phosphate</name>
        <dbReference type="ChEBI" id="CHEBI:597326"/>
    </ligand>
</feature>
<keyword evidence="11" id="KW-0862">Zinc</keyword>
<evidence type="ECO:0000313" key="22">
    <source>
        <dbReference type="Proteomes" id="UP000005496"/>
    </source>
</evidence>
<proteinExistence type="inferred from homology"/>
<keyword evidence="15" id="KW-0198">Cysteine biosynthesis</keyword>
<comment type="catalytic activity">
    <reaction evidence="16">
        <text>O-acetyl-L-serine + hydrogen sulfide = L-cysteine + acetate</text>
        <dbReference type="Rhea" id="RHEA:14829"/>
        <dbReference type="ChEBI" id="CHEBI:29919"/>
        <dbReference type="ChEBI" id="CHEBI:30089"/>
        <dbReference type="ChEBI" id="CHEBI:35235"/>
        <dbReference type="ChEBI" id="CHEBI:58340"/>
        <dbReference type="EC" id="2.5.1.47"/>
    </reaction>
</comment>
<dbReference type="UniPathway" id="UPA00136">
    <property type="reaction ID" value="UER00200"/>
</dbReference>
<dbReference type="InterPro" id="IPR014729">
    <property type="entry name" value="Rossmann-like_a/b/a_fold"/>
</dbReference>
<dbReference type="Pfam" id="PF01406">
    <property type="entry name" value="tRNA-synt_1e"/>
    <property type="match status" value="1"/>
</dbReference>
<evidence type="ECO:0000256" key="18">
    <source>
        <dbReference type="PIRSR" id="PIRSR605856-51"/>
    </source>
</evidence>
<evidence type="ECO:0000256" key="1">
    <source>
        <dbReference type="ARBA" id="ARBA00001933"/>
    </source>
</evidence>
<keyword evidence="9" id="KW-0479">Metal-binding</keyword>
<dbReference type="GO" id="GO:0006418">
    <property type="term" value="P:tRNA aminoacylation for protein translation"/>
    <property type="evidence" value="ECO:0007669"/>
    <property type="project" value="InterPro"/>
</dbReference>
<evidence type="ECO:0000259" key="20">
    <source>
        <dbReference type="Pfam" id="PF01406"/>
    </source>
</evidence>
<evidence type="ECO:0000259" key="19">
    <source>
        <dbReference type="Pfam" id="PF00291"/>
    </source>
</evidence>
<dbReference type="SUPFAM" id="SSF52374">
    <property type="entry name" value="Nucleotidylyl transferase"/>
    <property type="match status" value="1"/>
</dbReference>
<dbReference type="GO" id="GO:0005524">
    <property type="term" value="F:ATP binding"/>
    <property type="evidence" value="ECO:0007669"/>
    <property type="project" value="UniProtKB-KW"/>
</dbReference>
<keyword evidence="6" id="KW-0436">Ligase</keyword>
<dbReference type="RefSeq" id="WP_008868804.1">
    <property type="nucleotide sequence ID" value="NZ_ACJN02000001.1"/>
</dbReference>
<dbReference type="InterPro" id="IPR032678">
    <property type="entry name" value="tRNA-synt_1_cat_dom"/>
</dbReference>
<dbReference type="Pfam" id="PF00291">
    <property type="entry name" value="PALP"/>
    <property type="match status" value="1"/>
</dbReference>
<reference evidence="21" key="1">
    <citation type="submission" date="2010-05" db="EMBL/GenBank/DDBJ databases">
        <title>The draft genome of Desulfonatronospira thiodismutans ASO3-1.</title>
        <authorList>
            <consortium name="US DOE Joint Genome Institute (JGI-PGF)"/>
            <person name="Lucas S."/>
            <person name="Copeland A."/>
            <person name="Lapidus A."/>
            <person name="Cheng J.-F."/>
            <person name="Bruce D."/>
            <person name="Goodwin L."/>
            <person name="Pitluck S."/>
            <person name="Chertkov O."/>
            <person name="Brettin T."/>
            <person name="Detter J.C."/>
            <person name="Han C."/>
            <person name="Land M.L."/>
            <person name="Hauser L."/>
            <person name="Kyrpides N."/>
            <person name="Mikhailova N."/>
            <person name="Muyzer G."/>
            <person name="Woyke T."/>
        </authorList>
    </citation>
    <scope>NUCLEOTIDE SEQUENCE [LARGE SCALE GENOMIC DNA]</scope>
    <source>
        <strain evidence="21">ASO3-1</strain>
    </source>
</reference>
<evidence type="ECO:0000256" key="7">
    <source>
        <dbReference type="ARBA" id="ARBA00022605"/>
    </source>
</evidence>
<comment type="cofactor">
    <cofactor evidence="2">
        <name>Zn(2+)</name>
        <dbReference type="ChEBI" id="CHEBI:29105"/>
    </cofactor>
</comment>
<evidence type="ECO:0000256" key="2">
    <source>
        <dbReference type="ARBA" id="ARBA00001947"/>
    </source>
</evidence>
<evidence type="ECO:0000256" key="15">
    <source>
        <dbReference type="ARBA" id="ARBA00023192"/>
    </source>
</evidence>
<dbReference type="PANTHER" id="PTHR10314">
    <property type="entry name" value="CYSTATHIONINE BETA-SYNTHASE"/>
    <property type="match status" value="1"/>
</dbReference>
<dbReference type="GO" id="GO:0004124">
    <property type="term" value="F:cysteine synthase activity"/>
    <property type="evidence" value="ECO:0007669"/>
    <property type="project" value="UniProtKB-EC"/>
</dbReference>
<keyword evidence="10" id="KW-0547">Nucleotide-binding</keyword>
<evidence type="ECO:0000256" key="12">
    <source>
        <dbReference type="ARBA" id="ARBA00022840"/>
    </source>
</evidence>
<evidence type="ECO:0000256" key="14">
    <source>
        <dbReference type="ARBA" id="ARBA00023146"/>
    </source>
</evidence>
<feature type="domain" description="tRNA synthetases class I catalytic" evidence="20">
    <location>
        <begin position="341"/>
        <end position="548"/>
    </location>
</feature>
<evidence type="ECO:0000256" key="3">
    <source>
        <dbReference type="ARBA" id="ARBA00004962"/>
    </source>
</evidence>
<dbReference type="FunFam" id="3.40.50.1100:FF:000003">
    <property type="entry name" value="Cystathionine beta-synthase"/>
    <property type="match status" value="1"/>
</dbReference>
<dbReference type="InterPro" id="IPR009080">
    <property type="entry name" value="tRNAsynth_Ia_anticodon-bd"/>
</dbReference>
<evidence type="ECO:0000256" key="9">
    <source>
        <dbReference type="ARBA" id="ARBA00022723"/>
    </source>
</evidence>
<comment type="caution">
    <text evidence="21">The sequence shown here is derived from an EMBL/GenBank/DDBJ whole genome shotgun (WGS) entry which is preliminary data.</text>
</comment>
<dbReference type="PROSITE" id="PS00901">
    <property type="entry name" value="CYS_SYNTHASE"/>
    <property type="match status" value="1"/>
</dbReference>
<evidence type="ECO:0000256" key="4">
    <source>
        <dbReference type="ARBA" id="ARBA00007103"/>
    </source>
</evidence>
<dbReference type="eggNOG" id="COG0031">
    <property type="taxonomic scope" value="Bacteria"/>
</dbReference>
<dbReference type="NCBIfam" id="TIGR01136">
    <property type="entry name" value="cysKM"/>
    <property type="match status" value="1"/>
</dbReference>
<dbReference type="InterPro" id="IPR050214">
    <property type="entry name" value="Cys_Synth/Cystath_Beta-Synth"/>
</dbReference>
<dbReference type="AlphaFoldDB" id="D6SLW4"/>
<dbReference type="OrthoDB" id="9815130at2"/>
<evidence type="ECO:0000256" key="6">
    <source>
        <dbReference type="ARBA" id="ARBA00022598"/>
    </source>
</evidence>
<evidence type="ECO:0000256" key="8">
    <source>
        <dbReference type="ARBA" id="ARBA00022679"/>
    </source>
</evidence>
<feature type="domain" description="Tryptophan synthase beta chain-like PALP" evidence="19">
    <location>
        <begin position="6"/>
        <end position="283"/>
    </location>
</feature>